<protein>
    <submittedName>
        <fullName evidence="1">Uncharacterized protein</fullName>
    </submittedName>
</protein>
<reference evidence="1 2" key="1">
    <citation type="journal article" date="2022" name="DNA Res.">
        <title>Chromosomal-level genome assembly of the orchid tree Bauhinia variegata (Leguminosae; Cercidoideae) supports the allotetraploid origin hypothesis of Bauhinia.</title>
        <authorList>
            <person name="Zhong Y."/>
            <person name="Chen Y."/>
            <person name="Zheng D."/>
            <person name="Pang J."/>
            <person name="Liu Y."/>
            <person name="Luo S."/>
            <person name="Meng S."/>
            <person name="Qian L."/>
            <person name="Wei D."/>
            <person name="Dai S."/>
            <person name="Zhou R."/>
        </authorList>
    </citation>
    <scope>NUCLEOTIDE SEQUENCE [LARGE SCALE GENOMIC DNA]</scope>
    <source>
        <strain evidence="1">BV-YZ2020</strain>
    </source>
</reference>
<evidence type="ECO:0000313" key="2">
    <source>
        <dbReference type="Proteomes" id="UP000828941"/>
    </source>
</evidence>
<sequence length="98" mass="10461">MKKISAVALCAVMVVVLVLLLEAPVMRVEAVNCDAYELSSCRGAFTSNATPSDTCCQKLKEQQPCFCGYLKNPSIGQYVNATRAKEVAAACQVAIPNC</sequence>
<gene>
    <name evidence="1" type="ORF">L6164_006463</name>
</gene>
<dbReference type="Proteomes" id="UP000828941">
    <property type="component" value="Chromosome 3"/>
</dbReference>
<accession>A0ACB9PWC9</accession>
<keyword evidence="2" id="KW-1185">Reference proteome</keyword>
<dbReference type="EMBL" id="CM039428">
    <property type="protein sequence ID" value="KAI4352189.1"/>
    <property type="molecule type" value="Genomic_DNA"/>
</dbReference>
<comment type="caution">
    <text evidence="1">The sequence shown here is derived from an EMBL/GenBank/DDBJ whole genome shotgun (WGS) entry which is preliminary data.</text>
</comment>
<organism evidence="1 2">
    <name type="scientific">Bauhinia variegata</name>
    <name type="common">Purple orchid tree</name>
    <name type="synonym">Phanera variegata</name>
    <dbReference type="NCBI Taxonomy" id="167791"/>
    <lineage>
        <taxon>Eukaryota</taxon>
        <taxon>Viridiplantae</taxon>
        <taxon>Streptophyta</taxon>
        <taxon>Embryophyta</taxon>
        <taxon>Tracheophyta</taxon>
        <taxon>Spermatophyta</taxon>
        <taxon>Magnoliopsida</taxon>
        <taxon>eudicotyledons</taxon>
        <taxon>Gunneridae</taxon>
        <taxon>Pentapetalae</taxon>
        <taxon>rosids</taxon>
        <taxon>fabids</taxon>
        <taxon>Fabales</taxon>
        <taxon>Fabaceae</taxon>
        <taxon>Cercidoideae</taxon>
        <taxon>Cercideae</taxon>
        <taxon>Bauhiniinae</taxon>
        <taxon>Bauhinia</taxon>
    </lineage>
</organism>
<name>A0ACB9PWC9_BAUVA</name>
<evidence type="ECO:0000313" key="1">
    <source>
        <dbReference type="EMBL" id="KAI4352189.1"/>
    </source>
</evidence>
<proteinExistence type="predicted"/>